<dbReference type="CDD" id="cd17961">
    <property type="entry name" value="DEADc_DDX56"/>
    <property type="match status" value="1"/>
</dbReference>
<dbReference type="PROSITE" id="PS51195">
    <property type="entry name" value="Q_MOTIF"/>
    <property type="match status" value="1"/>
</dbReference>
<dbReference type="SMART" id="SM00490">
    <property type="entry name" value="HELICc"/>
    <property type="match status" value="1"/>
</dbReference>
<feature type="compositionally biased region" description="Basic and acidic residues" evidence="14">
    <location>
        <begin position="529"/>
        <end position="540"/>
    </location>
</feature>
<dbReference type="InterPro" id="IPR014001">
    <property type="entry name" value="Helicase_ATP-bd"/>
</dbReference>
<feature type="domain" description="DEAD-box RNA helicase Q" evidence="17">
    <location>
        <begin position="7"/>
        <end position="35"/>
    </location>
</feature>
<keyword evidence="8" id="KW-0067">ATP-binding</keyword>
<keyword evidence="6" id="KW-0378">Hydrolase</keyword>
<comment type="subcellular location">
    <subcellularLocation>
        <location evidence="1">Nucleus</location>
        <location evidence="1">Nucleolus</location>
    </subcellularLocation>
</comment>
<evidence type="ECO:0000256" key="10">
    <source>
        <dbReference type="ARBA" id="ARBA00023242"/>
    </source>
</evidence>
<evidence type="ECO:0000256" key="12">
    <source>
        <dbReference type="ARBA" id="ARBA00047984"/>
    </source>
</evidence>
<dbReference type="FunFam" id="3.40.50.300:FF:001046">
    <property type="entry name" value="Probable ATP-dependent RNA helicase ddx56"/>
    <property type="match status" value="1"/>
</dbReference>
<evidence type="ECO:0000259" key="17">
    <source>
        <dbReference type="PROSITE" id="PS51195"/>
    </source>
</evidence>
<dbReference type="InterPro" id="IPR001650">
    <property type="entry name" value="Helicase_C-like"/>
</dbReference>
<name>A0AAN8PM13_PATCE</name>
<sequence>MEEDDCLKFQDMGLDDRLLKAISELNWCEPTPIQEKAIPLALEGKDVLARARTGSGKTGAFCIPIINKILSDKQTAKEQTVKAIILTPSKELCNQAYKNVIELTRCCSREIKCIDVAPQVPLSSQRPMLMEKPDIVVGTPSRVLSHIKGGNLDLQSSLEMVVIDEADLVFSFGYEDDIKDLIKHFPKIYQAFLMSATLTDEVKALKKMVLHNPVILKLEESQLPETNQLTQYVIKCEHSDKFALLCSLLKLRLIRGKTILFVNSVNKCYKVKLFLEQFGVPTCVLNSELPVNTRCHIVSQFNDGLYDYIIASDESACFNPTGKTSDKIKAKGNKKDKEYGVSRGIDFQNISNVINFEFPKTVKNYIHRVGRTARGDKKGTALSFVCVKEMALLEAVEKELSEQTDGGKVFQPYQFNMAEIEGFRYRAKDAMMSVTHQAIQEARLKEIKSEMLSSQKLKSYFEDNPRDLQVLRHDKALRTVKQQDHLKHVPDYIVPRSLQGYRGLRRQNNPSVHPYASTRSHAQKRYQRMKSDPLRSFEFTKRRKSFRKK</sequence>
<dbReference type="InterPro" id="IPR050079">
    <property type="entry name" value="DEAD_box_RNA_helicase"/>
</dbReference>
<comment type="similarity">
    <text evidence="11">Belongs to the DEAD box helicase family. DDX56/DBP9 subfamily.</text>
</comment>
<keyword evidence="19" id="KW-1185">Reference proteome</keyword>
<dbReference type="InterPro" id="IPR014014">
    <property type="entry name" value="RNA_helicase_DEAD_Q_motif"/>
</dbReference>
<feature type="short sequence motif" description="Q motif" evidence="13">
    <location>
        <begin position="7"/>
        <end position="35"/>
    </location>
</feature>
<organism evidence="18 19">
    <name type="scientific">Patella caerulea</name>
    <name type="common">Rayed Mediterranean limpet</name>
    <dbReference type="NCBI Taxonomy" id="87958"/>
    <lineage>
        <taxon>Eukaryota</taxon>
        <taxon>Metazoa</taxon>
        <taxon>Spiralia</taxon>
        <taxon>Lophotrochozoa</taxon>
        <taxon>Mollusca</taxon>
        <taxon>Gastropoda</taxon>
        <taxon>Patellogastropoda</taxon>
        <taxon>Patelloidea</taxon>
        <taxon>Patellidae</taxon>
        <taxon>Patella</taxon>
    </lineage>
</organism>
<reference evidence="18 19" key="1">
    <citation type="submission" date="2024-01" db="EMBL/GenBank/DDBJ databases">
        <title>The genome of the rayed Mediterranean limpet Patella caerulea (Linnaeus, 1758).</title>
        <authorList>
            <person name="Anh-Thu Weber A."/>
            <person name="Halstead-Nussloch G."/>
        </authorList>
    </citation>
    <scope>NUCLEOTIDE SEQUENCE [LARGE SCALE GENOMIC DNA]</scope>
    <source>
        <strain evidence="18">AATW-2023a</strain>
        <tissue evidence="18">Whole specimen</tissue>
    </source>
</reference>
<evidence type="ECO:0000256" key="8">
    <source>
        <dbReference type="ARBA" id="ARBA00022840"/>
    </source>
</evidence>
<dbReference type="Proteomes" id="UP001347796">
    <property type="component" value="Unassembled WGS sequence"/>
</dbReference>
<dbReference type="PROSITE" id="PS51194">
    <property type="entry name" value="HELICASE_CTER"/>
    <property type="match status" value="1"/>
</dbReference>
<dbReference type="PROSITE" id="PS51192">
    <property type="entry name" value="HELICASE_ATP_BIND_1"/>
    <property type="match status" value="1"/>
</dbReference>
<keyword evidence="4" id="KW-0698">rRNA processing</keyword>
<evidence type="ECO:0000256" key="7">
    <source>
        <dbReference type="ARBA" id="ARBA00022806"/>
    </source>
</evidence>
<evidence type="ECO:0000256" key="13">
    <source>
        <dbReference type="PROSITE-ProRule" id="PRU00552"/>
    </source>
</evidence>
<dbReference type="InterPro" id="IPR011545">
    <property type="entry name" value="DEAD/DEAH_box_helicase_dom"/>
</dbReference>
<feature type="domain" description="Helicase ATP-binding" evidence="15">
    <location>
        <begin position="38"/>
        <end position="216"/>
    </location>
</feature>
<dbReference type="InterPro" id="IPR027417">
    <property type="entry name" value="P-loop_NTPase"/>
</dbReference>
<gene>
    <name evidence="18" type="ORF">SNE40_017501</name>
</gene>
<dbReference type="PANTHER" id="PTHR47959">
    <property type="entry name" value="ATP-DEPENDENT RNA HELICASE RHLE-RELATED"/>
    <property type="match status" value="1"/>
</dbReference>
<evidence type="ECO:0000256" key="6">
    <source>
        <dbReference type="ARBA" id="ARBA00022801"/>
    </source>
</evidence>
<dbReference type="GO" id="GO:0006364">
    <property type="term" value="P:rRNA processing"/>
    <property type="evidence" value="ECO:0007669"/>
    <property type="project" value="UniProtKB-KW"/>
</dbReference>
<evidence type="ECO:0000256" key="9">
    <source>
        <dbReference type="ARBA" id="ARBA00022884"/>
    </source>
</evidence>
<keyword evidence="5" id="KW-0547">Nucleotide-binding</keyword>
<evidence type="ECO:0000256" key="11">
    <source>
        <dbReference type="ARBA" id="ARBA00038041"/>
    </source>
</evidence>
<dbReference type="GO" id="GO:0005730">
    <property type="term" value="C:nucleolus"/>
    <property type="evidence" value="ECO:0007669"/>
    <property type="project" value="UniProtKB-SubCell"/>
</dbReference>
<keyword evidence="10" id="KW-0539">Nucleus</keyword>
<keyword evidence="7" id="KW-0347">Helicase</keyword>
<dbReference type="EMBL" id="JAZGQO010000011">
    <property type="protein sequence ID" value="KAK6174176.1"/>
    <property type="molecule type" value="Genomic_DNA"/>
</dbReference>
<dbReference type="PANTHER" id="PTHR47959:SF21">
    <property type="entry name" value="DEAD-BOX HELICASE 56"/>
    <property type="match status" value="1"/>
</dbReference>
<evidence type="ECO:0000259" key="16">
    <source>
        <dbReference type="PROSITE" id="PS51194"/>
    </source>
</evidence>
<dbReference type="GO" id="GO:0003724">
    <property type="term" value="F:RNA helicase activity"/>
    <property type="evidence" value="ECO:0007669"/>
    <property type="project" value="UniProtKB-EC"/>
</dbReference>
<keyword evidence="9" id="KW-0694">RNA-binding</keyword>
<protein>
    <recommendedName>
        <fullName evidence="2">RNA helicase</fullName>
        <ecNumber evidence="2">3.6.4.13</ecNumber>
    </recommendedName>
</protein>
<comment type="catalytic activity">
    <reaction evidence="12">
        <text>ATP + H2O = ADP + phosphate + H(+)</text>
        <dbReference type="Rhea" id="RHEA:13065"/>
        <dbReference type="ChEBI" id="CHEBI:15377"/>
        <dbReference type="ChEBI" id="CHEBI:15378"/>
        <dbReference type="ChEBI" id="CHEBI:30616"/>
        <dbReference type="ChEBI" id="CHEBI:43474"/>
        <dbReference type="ChEBI" id="CHEBI:456216"/>
        <dbReference type="EC" id="3.6.4.13"/>
    </reaction>
</comment>
<dbReference type="GO" id="GO:0003723">
    <property type="term" value="F:RNA binding"/>
    <property type="evidence" value="ECO:0007669"/>
    <property type="project" value="UniProtKB-KW"/>
</dbReference>
<proteinExistence type="inferred from homology"/>
<comment type="caution">
    <text evidence="18">The sequence shown here is derived from an EMBL/GenBank/DDBJ whole genome shotgun (WGS) entry which is preliminary data.</text>
</comment>
<dbReference type="GO" id="GO:0005829">
    <property type="term" value="C:cytosol"/>
    <property type="evidence" value="ECO:0007669"/>
    <property type="project" value="TreeGrafter"/>
</dbReference>
<evidence type="ECO:0000256" key="1">
    <source>
        <dbReference type="ARBA" id="ARBA00004604"/>
    </source>
</evidence>
<dbReference type="CDD" id="cd18787">
    <property type="entry name" value="SF2_C_DEAD"/>
    <property type="match status" value="1"/>
</dbReference>
<feature type="region of interest" description="Disordered" evidence="14">
    <location>
        <begin position="505"/>
        <end position="549"/>
    </location>
</feature>
<evidence type="ECO:0000259" key="15">
    <source>
        <dbReference type="PROSITE" id="PS51192"/>
    </source>
</evidence>
<dbReference type="Pfam" id="PF00271">
    <property type="entry name" value="Helicase_C"/>
    <property type="match status" value="1"/>
</dbReference>
<evidence type="ECO:0000313" key="18">
    <source>
        <dbReference type="EMBL" id="KAK6174176.1"/>
    </source>
</evidence>
<dbReference type="EC" id="3.6.4.13" evidence="2"/>
<dbReference type="GO" id="GO:0016787">
    <property type="term" value="F:hydrolase activity"/>
    <property type="evidence" value="ECO:0007669"/>
    <property type="project" value="UniProtKB-KW"/>
</dbReference>
<dbReference type="SMART" id="SM00487">
    <property type="entry name" value="DEXDc"/>
    <property type="match status" value="1"/>
</dbReference>
<keyword evidence="3" id="KW-0690">Ribosome biogenesis</keyword>
<evidence type="ECO:0000313" key="19">
    <source>
        <dbReference type="Proteomes" id="UP001347796"/>
    </source>
</evidence>
<dbReference type="Pfam" id="PF00270">
    <property type="entry name" value="DEAD"/>
    <property type="match status" value="1"/>
</dbReference>
<evidence type="ECO:0000256" key="14">
    <source>
        <dbReference type="SAM" id="MobiDB-lite"/>
    </source>
</evidence>
<evidence type="ECO:0000256" key="2">
    <source>
        <dbReference type="ARBA" id="ARBA00012552"/>
    </source>
</evidence>
<accession>A0AAN8PM13</accession>
<dbReference type="Gene3D" id="3.40.50.300">
    <property type="entry name" value="P-loop containing nucleotide triphosphate hydrolases"/>
    <property type="match status" value="2"/>
</dbReference>
<feature type="domain" description="Helicase C-terminal" evidence="16">
    <location>
        <begin position="228"/>
        <end position="421"/>
    </location>
</feature>
<dbReference type="SUPFAM" id="SSF52540">
    <property type="entry name" value="P-loop containing nucleoside triphosphate hydrolases"/>
    <property type="match status" value="2"/>
</dbReference>
<evidence type="ECO:0000256" key="4">
    <source>
        <dbReference type="ARBA" id="ARBA00022552"/>
    </source>
</evidence>
<dbReference type="AlphaFoldDB" id="A0AAN8PM13"/>
<evidence type="ECO:0000256" key="3">
    <source>
        <dbReference type="ARBA" id="ARBA00022517"/>
    </source>
</evidence>
<evidence type="ECO:0000256" key="5">
    <source>
        <dbReference type="ARBA" id="ARBA00022741"/>
    </source>
</evidence>
<dbReference type="GO" id="GO:0005524">
    <property type="term" value="F:ATP binding"/>
    <property type="evidence" value="ECO:0007669"/>
    <property type="project" value="UniProtKB-KW"/>
</dbReference>